<protein>
    <submittedName>
        <fullName evidence="1">Uncharacterized protein</fullName>
    </submittedName>
</protein>
<accession>A0A0F9W8Z7</accession>
<comment type="caution">
    <text evidence="1">The sequence shown here is derived from an EMBL/GenBank/DDBJ whole genome shotgun (WGS) entry which is preliminary data.</text>
</comment>
<sequence>MAVVAWVTYDSFHRHLCDGTIALSTTEIYMHLARSGSNYSTTTLSSLGSLTGEMSATRGYSKSGELLSDTWLTGASTGEMRYDATAVIWTAGGGSLGSGASAGADDILAAFLVAKTQTTGKDGSNKLVAWSKLSTSSFTITDGNTLTITPSANGIFELNRA</sequence>
<dbReference type="AlphaFoldDB" id="A0A0F9W8Z7"/>
<dbReference type="EMBL" id="LAZR01000324">
    <property type="protein sequence ID" value="KKN74548.1"/>
    <property type="molecule type" value="Genomic_DNA"/>
</dbReference>
<gene>
    <name evidence="1" type="ORF">LCGC14_0389650</name>
</gene>
<organism evidence="1">
    <name type="scientific">marine sediment metagenome</name>
    <dbReference type="NCBI Taxonomy" id="412755"/>
    <lineage>
        <taxon>unclassified sequences</taxon>
        <taxon>metagenomes</taxon>
        <taxon>ecological metagenomes</taxon>
    </lineage>
</organism>
<evidence type="ECO:0000313" key="1">
    <source>
        <dbReference type="EMBL" id="KKN74548.1"/>
    </source>
</evidence>
<reference evidence="1" key="1">
    <citation type="journal article" date="2015" name="Nature">
        <title>Complex archaea that bridge the gap between prokaryotes and eukaryotes.</title>
        <authorList>
            <person name="Spang A."/>
            <person name="Saw J.H."/>
            <person name="Jorgensen S.L."/>
            <person name="Zaremba-Niedzwiedzka K."/>
            <person name="Martijn J."/>
            <person name="Lind A.E."/>
            <person name="van Eijk R."/>
            <person name="Schleper C."/>
            <person name="Guy L."/>
            <person name="Ettema T.J."/>
        </authorList>
    </citation>
    <scope>NUCLEOTIDE SEQUENCE</scope>
</reference>
<proteinExistence type="predicted"/>
<name>A0A0F9W8Z7_9ZZZZ</name>